<dbReference type="SUPFAM" id="SSF56176">
    <property type="entry name" value="FAD-binding/transporter-associated domain-like"/>
    <property type="match status" value="1"/>
</dbReference>
<comment type="caution">
    <text evidence="8">The sequence shown here is derived from an EMBL/GenBank/DDBJ whole genome shotgun (WGS) entry which is preliminary data.</text>
</comment>
<dbReference type="PROSITE" id="PS51387">
    <property type="entry name" value="FAD_PCMH"/>
    <property type="match status" value="1"/>
</dbReference>
<dbReference type="PANTHER" id="PTHR42973:SF39">
    <property type="entry name" value="FAD-BINDING PCMH-TYPE DOMAIN-CONTAINING PROTEIN"/>
    <property type="match status" value="1"/>
</dbReference>
<comment type="similarity">
    <text evidence="2">Belongs to the oxygen-dependent FAD-linked oxidoreductase family.</text>
</comment>
<dbReference type="PANTHER" id="PTHR42973">
    <property type="entry name" value="BINDING OXIDOREDUCTASE, PUTATIVE (AFU_ORTHOLOGUE AFUA_1G17690)-RELATED"/>
    <property type="match status" value="1"/>
</dbReference>
<name>A0ABV7YDD4_9ACTN</name>
<organism evidence="8 9">
    <name type="scientific">Tenggerimyces flavus</name>
    <dbReference type="NCBI Taxonomy" id="1708749"/>
    <lineage>
        <taxon>Bacteria</taxon>
        <taxon>Bacillati</taxon>
        <taxon>Actinomycetota</taxon>
        <taxon>Actinomycetes</taxon>
        <taxon>Propionibacteriales</taxon>
        <taxon>Nocardioidaceae</taxon>
        <taxon>Tenggerimyces</taxon>
    </lineage>
</organism>
<evidence type="ECO:0000256" key="5">
    <source>
        <dbReference type="ARBA" id="ARBA00023002"/>
    </source>
</evidence>
<dbReference type="Gene3D" id="3.40.462.20">
    <property type="match status" value="1"/>
</dbReference>
<keyword evidence="5" id="KW-0560">Oxidoreductase</keyword>
<dbReference type="Pfam" id="PF01565">
    <property type="entry name" value="FAD_binding_4"/>
    <property type="match status" value="1"/>
</dbReference>
<keyword evidence="6" id="KW-0732">Signal</keyword>
<dbReference type="InterPro" id="IPR050416">
    <property type="entry name" value="FAD-linked_Oxidoreductase"/>
</dbReference>
<comment type="cofactor">
    <cofactor evidence="1">
        <name>FAD</name>
        <dbReference type="ChEBI" id="CHEBI:57692"/>
    </cofactor>
</comment>
<evidence type="ECO:0000259" key="7">
    <source>
        <dbReference type="PROSITE" id="PS51387"/>
    </source>
</evidence>
<accession>A0ABV7YDD4</accession>
<dbReference type="Pfam" id="PF08031">
    <property type="entry name" value="BBE"/>
    <property type="match status" value="1"/>
</dbReference>
<dbReference type="Gene3D" id="3.30.465.10">
    <property type="match status" value="1"/>
</dbReference>
<dbReference type="RefSeq" id="WP_205118919.1">
    <property type="nucleotide sequence ID" value="NZ_JAFBCM010000001.1"/>
</dbReference>
<dbReference type="InterPro" id="IPR016169">
    <property type="entry name" value="FAD-bd_PCMH_sub2"/>
</dbReference>
<dbReference type="InterPro" id="IPR006094">
    <property type="entry name" value="Oxid_FAD_bind_N"/>
</dbReference>
<keyword evidence="4" id="KW-0274">FAD</keyword>
<dbReference type="Proteomes" id="UP001595699">
    <property type="component" value="Unassembled WGS sequence"/>
</dbReference>
<gene>
    <name evidence="8" type="ORF">ACFOUW_17495</name>
</gene>
<feature type="signal peptide" evidence="6">
    <location>
        <begin position="1"/>
        <end position="26"/>
    </location>
</feature>
<evidence type="ECO:0000313" key="9">
    <source>
        <dbReference type="Proteomes" id="UP001595699"/>
    </source>
</evidence>
<dbReference type="InterPro" id="IPR012951">
    <property type="entry name" value="BBE"/>
</dbReference>
<reference evidence="9" key="1">
    <citation type="journal article" date="2019" name="Int. J. Syst. Evol. Microbiol.">
        <title>The Global Catalogue of Microorganisms (GCM) 10K type strain sequencing project: providing services to taxonomists for standard genome sequencing and annotation.</title>
        <authorList>
            <consortium name="The Broad Institute Genomics Platform"/>
            <consortium name="The Broad Institute Genome Sequencing Center for Infectious Disease"/>
            <person name="Wu L."/>
            <person name="Ma J."/>
        </authorList>
    </citation>
    <scope>NUCLEOTIDE SEQUENCE [LARGE SCALE GENOMIC DNA]</scope>
    <source>
        <strain evidence="9">CGMCC 4.7241</strain>
    </source>
</reference>
<evidence type="ECO:0000313" key="8">
    <source>
        <dbReference type="EMBL" id="MFC3762642.1"/>
    </source>
</evidence>
<protein>
    <submittedName>
        <fullName evidence="8">FAD-binding oxidoreductase</fullName>
    </submittedName>
</protein>
<evidence type="ECO:0000256" key="4">
    <source>
        <dbReference type="ARBA" id="ARBA00022827"/>
    </source>
</evidence>
<proteinExistence type="inferred from homology"/>
<dbReference type="EMBL" id="JBHRZH010000015">
    <property type="protein sequence ID" value="MFC3762642.1"/>
    <property type="molecule type" value="Genomic_DNA"/>
</dbReference>
<feature type="chain" id="PRO_5046241370" evidence="6">
    <location>
        <begin position="27"/>
        <end position="557"/>
    </location>
</feature>
<dbReference type="InterPro" id="IPR036318">
    <property type="entry name" value="FAD-bd_PCMH-like_sf"/>
</dbReference>
<evidence type="ECO:0000256" key="1">
    <source>
        <dbReference type="ARBA" id="ARBA00001974"/>
    </source>
</evidence>
<feature type="domain" description="FAD-binding PCMH-type" evidence="7">
    <location>
        <begin position="70"/>
        <end position="250"/>
    </location>
</feature>
<sequence>MTELSRRGLLTGAAAAAAAVGGTALAASPATATTTGAESVAPCSTTLGPVTIVPTDARYPDVVRGTNQRFVGRPEQVRLVATTEQVVNAVQQAVQAGKRIQVRSGGHCYEDFVYNSAIQVVIDLSVMNATYYDPDHNAIAVEAGAELRTVYETLYKTWGVTLPGGSCYAVAGGGHFTGGGYGLLSRLLGLTVDYLHAVEVVTVDANGTAQRIVATRETFDTHRELWWAHTGGGGGSLGVVTRFWFRDPKVPKGSPPEKVLPKAPPNVIVHATSWLWDDLGEAGFTRLLKNWGTWHEANSGASSPYKGLFGLLKLFKRNDANSRIALTTQMDATRSDAAQLLDDYLTAVNAGLPAQMVPQAGPMGEHRALPQFAIPTPMPWFLATDWLSGANPNLRFKNKSSYHRRGYSDSQIAGLYRQLTRTDYVNGDMLVQVDSYGGQINAVAADATARPQRDSILKSQFQVYWAPDQADATHLQFIREFYQDVFRDTGGVPVPNAVTDGAYVNYPDVDLNSSQWNTSGVRWSTLYWKGNYARLQQVKKKYDPRNVFRHTQSIELV</sequence>
<dbReference type="InterPro" id="IPR016166">
    <property type="entry name" value="FAD-bd_PCMH"/>
</dbReference>
<keyword evidence="3" id="KW-0285">Flavoprotein</keyword>
<dbReference type="InterPro" id="IPR006311">
    <property type="entry name" value="TAT_signal"/>
</dbReference>
<evidence type="ECO:0000256" key="6">
    <source>
        <dbReference type="SAM" id="SignalP"/>
    </source>
</evidence>
<evidence type="ECO:0000256" key="2">
    <source>
        <dbReference type="ARBA" id="ARBA00005466"/>
    </source>
</evidence>
<evidence type="ECO:0000256" key="3">
    <source>
        <dbReference type="ARBA" id="ARBA00022630"/>
    </source>
</evidence>
<keyword evidence="9" id="KW-1185">Reference proteome</keyword>
<dbReference type="PROSITE" id="PS51318">
    <property type="entry name" value="TAT"/>
    <property type="match status" value="1"/>
</dbReference>